<keyword evidence="2" id="KW-0040">ANK repeat</keyword>
<organism evidence="5 6">
    <name type="scientific">Colletotrichum asianum</name>
    <dbReference type="NCBI Taxonomy" id="702518"/>
    <lineage>
        <taxon>Eukaryota</taxon>
        <taxon>Fungi</taxon>
        <taxon>Dikarya</taxon>
        <taxon>Ascomycota</taxon>
        <taxon>Pezizomycotina</taxon>
        <taxon>Sordariomycetes</taxon>
        <taxon>Hypocreomycetidae</taxon>
        <taxon>Glomerellales</taxon>
        <taxon>Glomerellaceae</taxon>
        <taxon>Colletotrichum</taxon>
        <taxon>Colletotrichum gloeosporioides species complex</taxon>
    </lineage>
</organism>
<feature type="region of interest" description="Disordered" evidence="3">
    <location>
        <begin position="471"/>
        <end position="490"/>
    </location>
</feature>
<dbReference type="SMART" id="SM00248">
    <property type="entry name" value="ANK"/>
    <property type="match status" value="8"/>
</dbReference>
<evidence type="ECO:0000256" key="1">
    <source>
        <dbReference type="ARBA" id="ARBA00022737"/>
    </source>
</evidence>
<keyword evidence="1" id="KW-0677">Repeat</keyword>
<name>A0A8H3ZQW0_9PEZI</name>
<dbReference type="InterPro" id="IPR036770">
    <property type="entry name" value="Ankyrin_rpt-contain_sf"/>
</dbReference>
<dbReference type="PANTHER" id="PTHR10039:SF15">
    <property type="entry name" value="NACHT DOMAIN-CONTAINING PROTEIN"/>
    <property type="match status" value="1"/>
</dbReference>
<dbReference type="Pfam" id="PF12796">
    <property type="entry name" value="Ank_2"/>
    <property type="match status" value="2"/>
</dbReference>
<feature type="region of interest" description="Disordered" evidence="3">
    <location>
        <begin position="1"/>
        <end position="28"/>
    </location>
</feature>
<feature type="compositionally biased region" description="Acidic residues" evidence="3">
    <location>
        <begin position="594"/>
        <end position="605"/>
    </location>
</feature>
<dbReference type="InterPro" id="IPR056884">
    <property type="entry name" value="NPHP3-like_N"/>
</dbReference>
<sequence length="1031" mass="116100">MGLGSSPLPGDGKTDIGSQTNSGGARVHNGPSYVWNNLGARNEHDEIREWLLPIDFAATHERIRRDLDLGAPSKSRLQKEGVEYAGKWVLESHLFKEWLRPSSDKDRLWYCGRPGAGKTALASIIISHLQILHLQSNQENRPPKIAFVYFNFKEEHSIEQILGSIIGQLLEHDNPLPESLVKHWSQRSRGRHPALQRELSDIMFDIIEKQQTFVIVDALDEGSLETRSQLLKIFDTEPSKLRLLVTSRSLENGTTLSRGFEKMEFGASPSDLGLYIENRFEEWCHKKRPKRKEELLDHVKSVIITRCEGIFLLAKLQMAALVSELNPGQFRRRVETLPTKLDGMYEQILSRINNTSTVSRTLALSVLLWITFSGRSMSLIELQHALAVKVGCGKLDDEEIYHPDVLREVCHGLVTIPPQDTDIVTLLHDTARDFLSRRKDQLFPDCQMQIAQTCIAYLSLEELEGCEYAESESDQGHPVSRQNSLRLETPYPKGSNSTTFTDEWLAKYPFVSYAAGYFDHHLRQTSNGDSQDSTAKRLGLLLCENRKRNFLCRAMFGRSPNKREYPFIPKILTQRYAKRPLAVARNQTLSNDDSYQEESELDSADEAYQQSTGKSSTVELRPTGVSPWHLAAFIGWMPIIDALLATERNGKERIDSLDHYWQPPLTVAIAMSHWDFVAGLLKLGVTVDLLSEAGHCVLLYAVQEENGREAVRRLIMSNLEPLEDGYWPSERFEANKLNIFADHRELKRALRQPALSMNTTGCSMTADLGDTIRESFRAHLQLLLAAFSGNAEVVRNLVSTGSVDVKETDIAFHITALFLATELCQASIVKELLSSGADVRMRGIYGHTLLHRAAVRNSLELARILVEAGAEVDARDSKDRTTPLDCTWDMDVARFLCSCGADPNVRDESGVSRLYRCAAGGHIGELSFLLDLGVNPTIRTNYGWTPLHWAANNGFIQCVKALLEKKADPNAVSDQRKTPLDMARKSGQYAIEELLLRANAKTEKEIESDGTLWRMARYGPVEATKRRQLHG</sequence>
<evidence type="ECO:0000256" key="3">
    <source>
        <dbReference type="SAM" id="MobiDB-lite"/>
    </source>
</evidence>
<feature type="repeat" description="ANK" evidence="2">
    <location>
        <begin position="942"/>
        <end position="974"/>
    </location>
</feature>
<dbReference type="EMBL" id="WOWK01000083">
    <property type="protein sequence ID" value="KAF0320395.1"/>
    <property type="molecule type" value="Genomic_DNA"/>
</dbReference>
<dbReference type="Gene3D" id="1.25.40.20">
    <property type="entry name" value="Ankyrin repeat-containing domain"/>
    <property type="match status" value="4"/>
</dbReference>
<dbReference type="PANTHER" id="PTHR10039">
    <property type="entry name" value="AMELOGENIN"/>
    <property type="match status" value="1"/>
</dbReference>
<dbReference type="OrthoDB" id="448455at2759"/>
<dbReference type="PROSITE" id="PS50088">
    <property type="entry name" value="ANK_REPEAT"/>
    <property type="match status" value="2"/>
</dbReference>
<dbReference type="InterPro" id="IPR027417">
    <property type="entry name" value="P-loop_NTPase"/>
</dbReference>
<gene>
    <name evidence="5" type="ORF">GQ607_012321</name>
</gene>
<evidence type="ECO:0000313" key="5">
    <source>
        <dbReference type="EMBL" id="KAF0320395.1"/>
    </source>
</evidence>
<dbReference type="AlphaFoldDB" id="A0A8H3ZQW0"/>
<reference evidence="5 6" key="1">
    <citation type="submission" date="2019-12" db="EMBL/GenBank/DDBJ databases">
        <title>A genome sequence resource for the geographically widespread anthracnose pathogen Colletotrichum asianum.</title>
        <authorList>
            <person name="Meng Y."/>
        </authorList>
    </citation>
    <scope>NUCLEOTIDE SEQUENCE [LARGE SCALE GENOMIC DNA]</scope>
    <source>
        <strain evidence="5 6">ICMP 18580</strain>
    </source>
</reference>
<feature type="compositionally biased region" description="Polar residues" evidence="3">
    <location>
        <begin position="608"/>
        <end position="618"/>
    </location>
</feature>
<evidence type="ECO:0000259" key="4">
    <source>
        <dbReference type="PROSITE" id="PS50837"/>
    </source>
</evidence>
<feature type="region of interest" description="Disordered" evidence="3">
    <location>
        <begin position="587"/>
        <end position="620"/>
    </location>
</feature>
<dbReference type="Pfam" id="PF24883">
    <property type="entry name" value="NPHP3_N"/>
    <property type="match status" value="1"/>
</dbReference>
<dbReference type="Proteomes" id="UP000434172">
    <property type="component" value="Unassembled WGS sequence"/>
</dbReference>
<comment type="caution">
    <text evidence="5">The sequence shown here is derived from an EMBL/GenBank/DDBJ whole genome shotgun (WGS) entry which is preliminary data.</text>
</comment>
<dbReference type="SUPFAM" id="SSF48403">
    <property type="entry name" value="Ankyrin repeat"/>
    <property type="match status" value="2"/>
</dbReference>
<dbReference type="Gene3D" id="3.40.50.300">
    <property type="entry name" value="P-loop containing nucleotide triphosphate hydrolases"/>
    <property type="match status" value="1"/>
</dbReference>
<dbReference type="InterPro" id="IPR054471">
    <property type="entry name" value="GPIID_WHD"/>
</dbReference>
<dbReference type="InterPro" id="IPR002110">
    <property type="entry name" value="Ankyrin_rpt"/>
</dbReference>
<dbReference type="Pfam" id="PF22939">
    <property type="entry name" value="WHD_GPIID"/>
    <property type="match status" value="1"/>
</dbReference>
<protein>
    <submittedName>
        <fullName evidence="5">Ankyrin repeat protein</fullName>
    </submittedName>
</protein>
<evidence type="ECO:0000313" key="6">
    <source>
        <dbReference type="Proteomes" id="UP000434172"/>
    </source>
</evidence>
<evidence type="ECO:0000256" key="2">
    <source>
        <dbReference type="PROSITE-ProRule" id="PRU00023"/>
    </source>
</evidence>
<dbReference type="PROSITE" id="PS50837">
    <property type="entry name" value="NACHT"/>
    <property type="match status" value="1"/>
</dbReference>
<dbReference type="SUPFAM" id="SSF52540">
    <property type="entry name" value="P-loop containing nucleoside triphosphate hydrolases"/>
    <property type="match status" value="1"/>
</dbReference>
<dbReference type="InterPro" id="IPR007111">
    <property type="entry name" value="NACHT_NTPase"/>
</dbReference>
<keyword evidence="6" id="KW-1185">Reference proteome</keyword>
<dbReference type="PROSITE" id="PS50297">
    <property type="entry name" value="ANK_REP_REGION"/>
    <property type="match status" value="2"/>
</dbReference>
<accession>A0A8H3ZQW0</accession>
<feature type="domain" description="NACHT" evidence="4">
    <location>
        <begin position="106"/>
        <end position="249"/>
    </location>
</feature>
<proteinExistence type="predicted"/>
<feature type="repeat" description="ANK" evidence="2">
    <location>
        <begin position="845"/>
        <end position="877"/>
    </location>
</feature>